<dbReference type="SUPFAM" id="SSF51735">
    <property type="entry name" value="NAD(P)-binding Rossmann-fold domains"/>
    <property type="match status" value="2"/>
</dbReference>
<dbReference type="PANTHER" id="PTHR43157">
    <property type="entry name" value="PHOSPHATIDYLINOSITOL-GLYCAN BIOSYNTHESIS CLASS F PROTEIN-RELATED"/>
    <property type="match status" value="1"/>
</dbReference>
<organism evidence="3 4">
    <name type="scientific">Rhipicephalus sanguineus</name>
    <name type="common">Brown dog tick</name>
    <name type="synonym">Ixodes sanguineus</name>
    <dbReference type="NCBI Taxonomy" id="34632"/>
    <lineage>
        <taxon>Eukaryota</taxon>
        <taxon>Metazoa</taxon>
        <taxon>Ecdysozoa</taxon>
        <taxon>Arthropoda</taxon>
        <taxon>Chelicerata</taxon>
        <taxon>Arachnida</taxon>
        <taxon>Acari</taxon>
        <taxon>Parasitiformes</taxon>
        <taxon>Ixodida</taxon>
        <taxon>Ixodoidea</taxon>
        <taxon>Ixodidae</taxon>
        <taxon>Rhipicephalinae</taxon>
        <taxon>Rhipicephalus</taxon>
        <taxon>Rhipicephalus</taxon>
    </lineage>
</organism>
<evidence type="ECO:0000256" key="2">
    <source>
        <dbReference type="SAM" id="MobiDB-lite"/>
    </source>
</evidence>
<dbReference type="Proteomes" id="UP000821837">
    <property type="component" value="Chromosome 3"/>
</dbReference>
<keyword evidence="1" id="KW-0560">Oxidoreductase</keyword>
<dbReference type="Gene3D" id="3.40.50.720">
    <property type="entry name" value="NAD(P)-binding Rossmann-like Domain"/>
    <property type="match status" value="2"/>
</dbReference>
<dbReference type="InterPro" id="IPR036291">
    <property type="entry name" value="NAD(P)-bd_dom_sf"/>
</dbReference>
<dbReference type="PANTHER" id="PTHR43157:SF31">
    <property type="entry name" value="PHOSPHATIDYLINOSITOL-GLYCAN BIOSYNTHESIS CLASS F PROTEIN"/>
    <property type="match status" value="1"/>
</dbReference>
<evidence type="ECO:0000313" key="4">
    <source>
        <dbReference type="Proteomes" id="UP000821837"/>
    </source>
</evidence>
<proteinExistence type="predicted"/>
<reference evidence="3" key="2">
    <citation type="submission" date="2021-09" db="EMBL/GenBank/DDBJ databases">
        <authorList>
            <person name="Jia N."/>
            <person name="Wang J."/>
            <person name="Shi W."/>
            <person name="Du L."/>
            <person name="Sun Y."/>
            <person name="Zhan W."/>
            <person name="Jiang J."/>
            <person name="Wang Q."/>
            <person name="Zhang B."/>
            <person name="Ji P."/>
            <person name="Sakyi L.B."/>
            <person name="Cui X."/>
            <person name="Yuan T."/>
            <person name="Jiang B."/>
            <person name="Yang W."/>
            <person name="Lam T.T.-Y."/>
            <person name="Chang Q."/>
            <person name="Ding S."/>
            <person name="Wang X."/>
            <person name="Zhu J."/>
            <person name="Ruan X."/>
            <person name="Zhao L."/>
            <person name="Wei J."/>
            <person name="Que T."/>
            <person name="Du C."/>
            <person name="Cheng J."/>
            <person name="Dai P."/>
            <person name="Han X."/>
            <person name="Huang E."/>
            <person name="Gao Y."/>
            <person name="Liu J."/>
            <person name="Shao H."/>
            <person name="Ye R."/>
            <person name="Li L."/>
            <person name="Wei W."/>
            <person name="Wang X."/>
            <person name="Wang C."/>
            <person name="Huo Q."/>
            <person name="Li W."/>
            <person name="Guo W."/>
            <person name="Chen H."/>
            <person name="Chen S."/>
            <person name="Zhou L."/>
            <person name="Zhou L."/>
            <person name="Ni X."/>
            <person name="Tian J."/>
            <person name="Zhou Y."/>
            <person name="Sheng Y."/>
            <person name="Liu T."/>
            <person name="Pan Y."/>
            <person name="Xia L."/>
            <person name="Li J."/>
            <person name="Zhao F."/>
            <person name="Cao W."/>
        </authorList>
    </citation>
    <scope>NUCLEOTIDE SEQUENCE</scope>
    <source>
        <strain evidence="3">Rsan-2018</strain>
        <tissue evidence="3">Larvae</tissue>
    </source>
</reference>
<dbReference type="AlphaFoldDB" id="A0A9D4Q3A2"/>
<evidence type="ECO:0000256" key="1">
    <source>
        <dbReference type="ARBA" id="ARBA00023002"/>
    </source>
</evidence>
<dbReference type="GO" id="GO:0016491">
    <property type="term" value="F:oxidoreductase activity"/>
    <property type="evidence" value="ECO:0007669"/>
    <property type="project" value="UniProtKB-KW"/>
</dbReference>
<evidence type="ECO:0000313" key="3">
    <source>
        <dbReference type="EMBL" id="KAH7963534.1"/>
    </source>
</evidence>
<sequence>MALRLKRVLQTILLECADLLKKSRPSRIVVVGSCGQLAGRLNTDDLSFGPYWFPLLNYCTTKQCNMLFTVELSNKLKGTDAASAEDKAAQRRARDAARKRAAGPEAKARAAERRRARRAATWSTRSIACGVRIDWSRLGVFDDDDAAVCEGERAEGEDDADDIETVPENIDLHDPVQLAIALNAMSKTIFFNEEGVTVNCCHPGFVRSEIAVRSADMQTWLFNLLLSFYGKTVKEGAETTVYLAVSEDVQNVSGEYFKDCAPTFAVPWATNPAAAKKLYEESIRLTQVI</sequence>
<reference evidence="3" key="1">
    <citation type="journal article" date="2020" name="Cell">
        <title>Large-Scale Comparative Analyses of Tick Genomes Elucidate Their Genetic Diversity and Vector Capacities.</title>
        <authorList>
            <consortium name="Tick Genome and Microbiome Consortium (TIGMIC)"/>
            <person name="Jia N."/>
            <person name="Wang J."/>
            <person name="Shi W."/>
            <person name="Du L."/>
            <person name="Sun Y."/>
            <person name="Zhan W."/>
            <person name="Jiang J.F."/>
            <person name="Wang Q."/>
            <person name="Zhang B."/>
            <person name="Ji P."/>
            <person name="Bell-Sakyi L."/>
            <person name="Cui X.M."/>
            <person name="Yuan T.T."/>
            <person name="Jiang B.G."/>
            <person name="Yang W.F."/>
            <person name="Lam T.T."/>
            <person name="Chang Q.C."/>
            <person name="Ding S.J."/>
            <person name="Wang X.J."/>
            <person name="Zhu J.G."/>
            <person name="Ruan X.D."/>
            <person name="Zhao L."/>
            <person name="Wei J.T."/>
            <person name="Ye R.Z."/>
            <person name="Que T.C."/>
            <person name="Du C.H."/>
            <person name="Zhou Y.H."/>
            <person name="Cheng J.X."/>
            <person name="Dai P.F."/>
            <person name="Guo W.B."/>
            <person name="Han X.H."/>
            <person name="Huang E.J."/>
            <person name="Li L.F."/>
            <person name="Wei W."/>
            <person name="Gao Y.C."/>
            <person name="Liu J.Z."/>
            <person name="Shao H.Z."/>
            <person name="Wang X."/>
            <person name="Wang C.C."/>
            <person name="Yang T.C."/>
            <person name="Huo Q.B."/>
            <person name="Li W."/>
            <person name="Chen H.Y."/>
            <person name="Chen S.E."/>
            <person name="Zhou L.G."/>
            <person name="Ni X.B."/>
            <person name="Tian J.H."/>
            <person name="Sheng Y."/>
            <person name="Liu T."/>
            <person name="Pan Y.S."/>
            <person name="Xia L.Y."/>
            <person name="Li J."/>
            <person name="Zhao F."/>
            <person name="Cao W.C."/>
        </authorList>
    </citation>
    <scope>NUCLEOTIDE SEQUENCE</scope>
    <source>
        <strain evidence="3">Rsan-2018</strain>
    </source>
</reference>
<dbReference type="EMBL" id="JABSTV010001249">
    <property type="protein sequence ID" value="KAH7963534.1"/>
    <property type="molecule type" value="Genomic_DNA"/>
</dbReference>
<name>A0A9D4Q3A2_RHISA</name>
<comment type="caution">
    <text evidence="3">The sequence shown here is derived from an EMBL/GenBank/DDBJ whole genome shotgun (WGS) entry which is preliminary data.</text>
</comment>
<feature type="region of interest" description="Disordered" evidence="2">
    <location>
        <begin position="81"/>
        <end position="115"/>
    </location>
</feature>
<protein>
    <submittedName>
        <fullName evidence="3">Uncharacterized protein</fullName>
    </submittedName>
</protein>
<feature type="compositionally biased region" description="Basic and acidic residues" evidence="2">
    <location>
        <begin position="84"/>
        <end position="98"/>
    </location>
</feature>
<keyword evidence="4" id="KW-1185">Reference proteome</keyword>
<dbReference type="VEuPathDB" id="VectorBase:RSAN_040618"/>
<gene>
    <name evidence="3" type="ORF">HPB52_021301</name>
</gene>
<accession>A0A9D4Q3A2</accession>